<dbReference type="InParanoid" id="A0A674HU81"/>
<sequence>MTTRLEEKRRAIEAQKKRIEAIFAKHRQRLGQNALQRLRGARGGEIWGDSGQIWGNLGKFGEIWVRFGVIWGNSGQIWVRCRPAARCASPTGRRSSSTRSWRR</sequence>
<dbReference type="AlphaFoldDB" id="A0A674HU81"/>
<accession>A0A674HU81</accession>
<proteinExistence type="predicted"/>
<dbReference type="Pfam" id="PF17095">
    <property type="entry name" value="CAMSAP_CC1"/>
    <property type="match status" value="1"/>
</dbReference>
<name>A0A674HU81_TAEGU</name>
<dbReference type="Proteomes" id="UP000007754">
    <property type="component" value="Unplaced"/>
</dbReference>
<keyword evidence="2" id="KW-1185">Reference proteome</keyword>
<dbReference type="GO" id="GO:0030507">
    <property type="term" value="F:spectrin binding"/>
    <property type="evidence" value="ECO:0007669"/>
    <property type="project" value="InterPro"/>
</dbReference>
<reference evidence="1" key="2">
    <citation type="submission" date="2025-09" db="UniProtKB">
        <authorList>
            <consortium name="Ensembl"/>
        </authorList>
    </citation>
    <scope>IDENTIFICATION</scope>
</reference>
<dbReference type="GeneTree" id="ENSGT00980000198723"/>
<dbReference type="InterPro" id="IPR031372">
    <property type="entry name" value="CAMSAP_CC1"/>
</dbReference>
<protein>
    <submittedName>
        <fullName evidence="1">Uncharacterized protein</fullName>
    </submittedName>
</protein>
<organism evidence="1 2">
    <name type="scientific">Taeniopygia guttata</name>
    <name type="common">Zebra finch</name>
    <name type="synonym">Poephila guttata</name>
    <dbReference type="NCBI Taxonomy" id="59729"/>
    <lineage>
        <taxon>Eukaryota</taxon>
        <taxon>Metazoa</taxon>
        <taxon>Chordata</taxon>
        <taxon>Craniata</taxon>
        <taxon>Vertebrata</taxon>
        <taxon>Euteleostomi</taxon>
        <taxon>Archelosauria</taxon>
        <taxon>Archosauria</taxon>
        <taxon>Dinosauria</taxon>
        <taxon>Saurischia</taxon>
        <taxon>Theropoda</taxon>
        <taxon>Coelurosauria</taxon>
        <taxon>Aves</taxon>
        <taxon>Neognathae</taxon>
        <taxon>Neoaves</taxon>
        <taxon>Telluraves</taxon>
        <taxon>Australaves</taxon>
        <taxon>Passeriformes</taxon>
        <taxon>Passeroidea</taxon>
        <taxon>Estrildidae</taxon>
        <taxon>Estrildinae</taxon>
        <taxon>Taeniopygia</taxon>
    </lineage>
</organism>
<evidence type="ECO:0000313" key="1">
    <source>
        <dbReference type="Ensembl" id="ENSTGUP00000037938.1"/>
    </source>
</evidence>
<dbReference type="GO" id="GO:0031175">
    <property type="term" value="P:neuron projection development"/>
    <property type="evidence" value="ECO:0007669"/>
    <property type="project" value="InterPro"/>
</dbReference>
<reference evidence="1" key="1">
    <citation type="submission" date="2025-08" db="UniProtKB">
        <authorList>
            <consortium name="Ensembl"/>
        </authorList>
    </citation>
    <scope>IDENTIFICATION</scope>
</reference>
<dbReference type="GO" id="GO:0005516">
    <property type="term" value="F:calmodulin binding"/>
    <property type="evidence" value="ECO:0007669"/>
    <property type="project" value="InterPro"/>
</dbReference>
<evidence type="ECO:0000313" key="2">
    <source>
        <dbReference type="Proteomes" id="UP000007754"/>
    </source>
</evidence>
<dbReference type="Ensembl" id="ENSTGUT00000040774.1">
    <property type="protein sequence ID" value="ENSTGUP00000037938.1"/>
    <property type="gene ID" value="ENSTGUG00000021120.1"/>
</dbReference>